<evidence type="ECO:0000313" key="2">
    <source>
        <dbReference type="EMBL" id="BAD17625.1"/>
    </source>
</evidence>
<dbReference type="AlphaFoldDB" id="Q6YVH2"/>
<evidence type="ECO:0000256" key="1">
    <source>
        <dbReference type="SAM" id="MobiDB-lite"/>
    </source>
</evidence>
<feature type="compositionally biased region" description="Gly residues" evidence="1">
    <location>
        <begin position="147"/>
        <end position="162"/>
    </location>
</feature>
<evidence type="ECO:0000313" key="3">
    <source>
        <dbReference type="EMBL" id="BAD17633.1"/>
    </source>
</evidence>
<name>Q6YVH2_ORYSJ</name>
<dbReference type="PANTHER" id="PTHR46565">
    <property type="entry name" value="COLD SHOCK DOMAIN PROTEIN 2"/>
    <property type="match status" value="1"/>
</dbReference>
<dbReference type="PANTHER" id="PTHR46565:SF25">
    <property type="entry name" value="COLD SHOCK DOMAIN PROTEIN 2"/>
    <property type="match status" value="1"/>
</dbReference>
<feature type="region of interest" description="Disordered" evidence="1">
    <location>
        <begin position="1"/>
        <end position="79"/>
    </location>
</feature>
<feature type="region of interest" description="Disordered" evidence="1">
    <location>
        <begin position="137"/>
        <end position="162"/>
    </location>
</feature>
<evidence type="ECO:0000313" key="4">
    <source>
        <dbReference type="Proteomes" id="UP000000763"/>
    </source>
</evidence>
<accession>Q6YVH2</accession>
<sequence>MEAGLDVDLAAEGGRRREAVVPAPLSLKPEETGASRRRESSLAHTVDGWVADKRTQRGRRAATSGAKGRGRRPALPDVACGGRDKTCKALGGPPRGDVGVEVALVQRLLELNYSNELSIGSGNDGHTKVVDVTTPGGGTLTGRSHPSGGGDGGYGEGDHGYGGISKNNSGGSGCACSKCGEKGHMATNISQGGGTQEEYNG</sequence>
<reference evidence="4" key="4">
    <citation type="journal article" date="2008" name="Nucleic Acids Res.">
        <title>The rice annotation project database (RAP-DB): 2008 update.</title>
        <authorList>
            <consortium name="The rice annotation project (RAP)"/>
        </authorList>
    </citation>
    <scope>GENOME REANNOTATION</scope>
    <source>
        <strain evidence="4">cv. Nipponbare</strain>
    </source>
</reference>
<dbReference type="EMBL" id="AP005797">
    <property type="protein sequence ID" value="BAD17625.1"/>
    <property type="molecule type" value="Genomic_DNA"/>
</dbReference>
<dbReference type="EMBL" id="AP005826">
    <property type="protein sequence ID" value="BAD17633.1"/>
    <property type="molecule type" value="Genomic_DNA"/>
</dbReference>
<dbReference type="Proteomes" id="UP000000763">
    <property type="component" value="Chromosome 2"/>
</dbReference>
<reference evidence="2" key="1">
    <citation type="submission" date="2002-10" db="EMBL/GenBank/DDBJ databases">
        <title>Oryza sativa nipponbare(GA3) genomic DNA, chromosome 2, BAC clone:B1131G07.</title>
        <authorList>
            <person name="Sasaki T."/>
            <person name="Matsumoto T."/>
            <person name="Katayose Y."/>
        </authorList>
    </citation>
    <scope>NUCLEOTIDE SEQUENCE</scope>
</reference>
<gene>
    <name evidence="2" type="ORF">B1131G07.24</name>
    <name evidence="3" type="ORF">P0758B01.2</name>
</gene>
<proteinExistence type="predicted"/>
<organism evidence="3 4">
    <name type="scientific">Oryza sativa subsp. japonica</name>
    <name type="common">Rice</name>
    <dbReference type="NCBI Taxonomy" id="39947"/>
    <lineage>
        <taxon>Eukaryota</taxon>
        <taxon>Viridiplantae</taxon>
        <taxon>Streptophyta</taxon>
        <taxon>Embryophyta</taxon>
        <taxon>Tracheophyta</taxon>
        <taxon>Spermatophyta</taxon>
        <taxon>Magnoliopsida</taxon>
        <taxon>Liliopsida</taxon>
        <taxon>Poales</taxon>
        <taxon>Poaceae</taxon>
        <taxon>BOP clade</taxon>
        <taxon>Oryzoideae</taxon>
        <taxon>Oryzeae</taxon>
        <taxon>Oryzinae</taxon>
        <taxon>Oryza</taxon>
        <taxon>Oryza sativa</taxon>
    </lineage>
</organism>
<feature type="compositionally biased region" description="Basic and acidic residues" evidence="1">
    <location>
        <begin position="28"/>
        <end position="41"/>
    </location>
</feature>
<reference evidence="3" key="2">
    <citation type="submission" date="2002-10" db="EMBL/GenBank/DDBJ databases">
        <title>Oryza sativa nipponbare(GA3) genomic DNA, chromosome 2, PAC clone:P0758B01.</title>
        <authorList>
            <person name="Sasaki T."/>
            <person name="Matsumoto T."/>
            <person name="Katayose Y."/>
        </authorList>
    </citation>
    <scope>NUCLEOTIDE SEQUENCE</scope>
</reference>
<protein>
    <submittedName>
        <fullName evidence="3">Cold shock protein-like</fullName>
    </submittedName>
</protein>
<reference evidence="4" key="3">
    <citation type="journal article" date="2005" name="Nature">
        <title>The map-based sequence of the rice genome.</title>
        <authorList>
            <consortium name="International rice genome sequencing project (IRGSP)"/>
            <person name="Matsumoto T."/>
            <person name="Wu J."/>
            <person name="Kanamori H."/>
            <person name="Katayose Y."/>
            <person name="Fujisawa M."/>
            <person name="Namiki N."/>
            <person name="Mizuno H."/>
            <person name="Yamamoto K."/>
            <person name="Antonio B.A."/>
            <person name="Baba T."/>
            <person name="Sakata K."/>
            <person name="Nagamura Y."/>
            <person name="Aoki H."/>
            <person name="Arikawa K."/>
            <person name="Arita K."/>
            <person name="Bito T."/>
            <person name="Chiden Y."/>
            <person name="Fujitsuka N."/>
            <person name="Fukunaka R."/>
            <person name="Hamada M."/>
            <person name="Harada C."/>
            <person name="Hayashi A."/>
            <person name="Hijishita S."/>
            <person name="Honda M."/>
            <person name="Hosokawa S."/>
            <person name="Ichikawa Y."/>
            <person name="Idonuma A."/>
            <person name="Iijima M."/>
            <person name="Ikeda M."/>
            <person name="Ikeno M."/>
            <person name="Ito K."/>
            <person name="Ito S."/>
            <person name="Ito T."/>
            <person name="Ito Y."/>
            <person name="Ito Y."/>
            <person name="Iwabuchi A."/>
            <person name="Kamiya K."/>
            <person name="Karasawa W."/>
            <person name="Kurita K."/>
            <person name="Katagiri S."/>
            <person name="Kikuta A."/>
            <person name="Kobayashi H."/>
            <person name="Kobayashi N."/>
            <person name="Machita K."/>
            <person name="Maehara T."/>
            <person name="Masukawa M."/>
            <person name="Mizubayashi T."/>
            <person name="Mukai Y."/>
            <person name="Nagasaki H."/>
            <person name="Nagata Y."/>
            <person name="Naito S."/>
            <person name="Nakashima M."/>
            <person name="Nakama Y."/>
            <person name="Nakamichi Y."/>
            <person name="Nakamura M."/>
            <person name="Meguro A."/>
            <person name="Negishi M."/>
            <person name="Ohta I."/>
            <person name="Ohta T."/>
            <person name="Okamoto M."/>
            <person name="Ono N."/>
            <person name="Saji S."/>
            <person name="Sakaguchi M."/>
            <person name="Sakai K."/>
            <person name="Shibata M."/>
            <person name="Shimokawa T."/>
            <person name="Song J."/>
            <person name="Takazaki Y."/>
            <person name="Terasawa K."/>
            <person name="Tsugane M."/>
            <person name="Tsuji K."/>
            <person name="Ueda S."/>
            <person name="Waki K."/>
            <person name="Yamagata H."/>
            <person name="Yamamoto M."/>
            <person name="Yamamoto S."/>
            <person name="Yamane H."/>
            <person name="Yoshiki S."/>
            <person name="Yoshihara R."/>
            <person name="Yukawa K."/>
            <person name="Zhong H."/>
            <person name="Yano M."/>
            <person name="Yuan Q."/>
            <person name="Ouyang S."/>
            <person name="Liu J."/>
            <person name="Jones K.M."/>
            <person name="Gansberger K."/>
            <person name="Moffat K."/>
            <person name="Hill J."/>
            <person name="Bera J."/>
            <person name="Fadrosh D."/>
            <person name="Jin S."/>
            <person name="Johri S."/>
            <person name="Kim M."/>
            <person name="Overton L."/>
            <person name="Reardon M."/>
            <person name="Tsitrin T."/>
            <person name="Vuong H."/>
            <person name="Weaver B."/>
            <person name="Ciecko A."/>
            <person name="Tallon L."/>
            <person name="Jackson J."/>
            <person name="Pai G."/>
            <person name="Aken S.V."/>
            <person name="Utterback T."/>
            <person name="Reidmuller S."/>
            <person name="Feldblyum T."/>
            <person name="Hsiao J."/>
            <person name="Zismann V."/>
            <person name="Iobst S."/>
            <person name="de Vazeille A.R."/>
            <person name="Buell C.R."/>
            <person name="Ying K."/>
            <person name="Li Y."/>
            <person name="Lu T."/>
            <person name="Huang Y."/>
            <person name="Zhao Q."/>
            <person name="Feng Q."/>
            <person name="Zhang L."/>
            <person name="Zhu J."/>
            <person name="Weng Q."/>
            <person name="Mu J."/>
            <person name="Lu Y."/>
            <person name="Fan D."/>
            <person name="Liu Y."/>
            <person name="Guan J."/>
            <person name="Zhang Y."/>
            <person name="Yu S."/>
            <person name="Liu X."/>
            <person name="Zhang Y."/>
            <person name="Hong G."/>
            <person name="Han B."/>
            <person name="Choisne N."/>
            <person name="Demange N."/>
            <person name="Orjeda G."/>
            <person name="Samain S."/>
            <person name="Cattolico L."/>
            <person name="Pelletier E."/>
            <person name="Couloux A."/>
            <person name="Segurens B."/>
            <person name="Wincker P."/>
            <person name="D'Hont A."/>
            <person name="Scarpelli C."/>
            <person name="Weissenbach J."/>
            <person name="Salanoubat M."/>
            <person name="Quetier F."/>
            <person name="Yu Y."/>
            <person name="Kim H.R."/>
            <person name="Rambo T."/>
            <person name="Currie J."/>
            <person name="Collura K."/>
            <person name="Luo M."/>
            <person name="Yang T."/>
            <person name="Ammiraju J.S.S."/>
            <person name="Engler F."/>
            <person name="Soderlund C."/>
            <person name="Wing R.A."/>
            <person name="Palmer L.E."/>
            <person name="de la Bastide M."/>
            <person name="Spiegel L."/>
            <person name="Nascimento L."/>
            <person name="Zutavern T."/>
            <person name="O'Shaughnessy A."/>
            <person name="Dike S."/>
            <person name="Dedhia N."/>
            <person name="Preston R."/>
            <person name="Balija V."/>
            <person name="McCombie W.R."/>
            <person name="Chow T."/>
            <person name="Chen H."/>
            <person name="Chung M."/>
            <person name="Chen C."/>
            <person name="Shaw J."/>
            <person name="Wu H."/>
            <person name="Hsiao K."/>
            <person name="Chao Y."/>
            <person name="Chu M."/>
            <person name="Cheng C."/>
            <person name="Hour A."/>
            <person name="Lee P."/>
            <person name="Lin S."/>
            <person name="Lin Y."/>
            <person name="Liou J."/>
            <person name="Liu S."/>
            <person name="Hsing Y."/>
            <person name="Raghuvanshi S."/>
            <person name="Mohanty A."/>
            <person name="Bharti A.K."/>
            <person name="Gaur A."/>
            <person name="Gupta V."/>
            <person name="Kumar D."/>
            <person name="Ravi V."/>
            <person name="Vij S."/>
            <person name="Kapur A."/>
            <person name="Khurana P."/>
            <person name="Khurana P."/>
            <person name="Khurana J.P."/>
            <person name="Tyagi A.K."/>
            <person name="Gaikwad K."/>
            <person name="Singh A."/>
            <person name="Dalal V."/>
            <person name="Srivastava S."/>
            <person name="Dixit A."/>
            <person name="Pal A.K."/>
            <person name="Ghazi I.A."/>
            <person name="Yadav M."/>
            <person name="Pandit A."/>
            <person name="Bhargava A."/>
            <person name="Sureshbabu K."/>
            <person name="Batra K."/>
            <person name="Sharma T.R."/>
            <person name="Mohapatra T."/>
            <person name="Singh N.K."/>
            <person name="Messing J."/>
            <person name="Nelson A.B."/>
            <person name="Fuks G."/>
            <person name="Kavchok S."/>
            <person name="Keizer G."/>
            <person name="Linton E."/>
            <person name="Llaca V."/>
            <person name="Song R."/>
            <person name="Tanyolac B."/>
            <person name="Young S."/>
            <person name="Ho-Il K."/>
            <person name="Hahn J.H."/>
            <person name="Sangsakoo G."/>
            <person name="Vanavichit A."/>
            <person name="de Mattos Luiz.A.T."/>
            <person name="Zimmer P.D."/>
            <person name="Malone G."/>
            <person name="Dellagostin O."/>
            <person name="de Oliveira A.C."/>
            <person name="Bevan M."/>
            <person name="Bancroft I."/>
            <person name="Minx P."/>
            <person name="Cordum H."/>
            <person name="Wilson R."/>
            <person name="Cheng Z."/>
            <person name="Jin W."/>
            <person name="Jiang J."/>
            <person name="Leong S.A."/>
            <person name="Iwama H."/>
            <person name="Gojobori T."/>
            <person name="Itoh T."/>
            <person name="Niimura Y."/>
            <person name="Fujii Y."/>
            <person name="Habara T."/>
            <person name="Sakai H."/>
            <person name="Sato Y."/>
            <person name="Wilson G."/>
            <person name="Kumar K."/>
            <person name="McCouch S."/>
            <person name="Juretic N."/>
            <person name="Hoen D."/>
            <person name="Wright S."/>
            <person name="Bruskiewich R."/>
            <person name="Bureau T."/>
            <person name="Miyao A."/>
            <person name="Hirochika H."/>
            <person name="Nishikawa T."/>
            <person name="Kadowaki K."/>
            <person name="Sugiura M."/>
            <person name="Burr B."/>
            <person name="Sasaki T."/>
        </authorList>
    </citation>
    <scope>NUCLEOTIDE SEQUENCE [LARGE SCALE GENOMIC DNA]</scope>
    <source>
        <strain evidence="4">cv. Nipponbare</strain>
    </source>
</reference>